<protein>
    <recommendedName>
        <fullName evidence="7">ZIP zinc transporter</fullName>
    </recommendedName>
</protein>
<keyword evidence="2 5" id="KW-0812">Transmembrane</keyword>
<evidence type="ECO:0000256" key="3">
    <source>
        <dbReference type="ARBA" id="ARBA00022989"/>
    </source>
</evidence>
<evidence type="ECO:0000256" key="4">
    <source>
        <dbReference type="ARBA" id="ARBA00023136"/>
    </source>
</evidence>
<feature type="transmembrane region" description="Helical" evidence="5">
    <location>
        <begin position="40"/>
        <end position="58"/>
    </location>
</feature>
<proteinExistence type="predicted"/>
<evidence type="ECO:0000256" key="1">
    <source>
        <dbReference type="ARBA" id="ARBA00004141"/>
    </source>
</evidence>
<evidence type="ECO:0000313" key="6">
    <source>
        <dbReference type="EMBL" id="SUZ67845.1"/>
    </source>
</evidence>
<evidence type="ECO:0008006" key="7">
    <source>
        <dbReference type="Google" id="ProtNLM"/>
    </source>
</evidence>
<feature type="transmembrane region" description="Helical" evidence="5">
    <location>
        <begin position="6"/>
        <end position="28"/>
    </location>
</feature>
<feature type="transmembrane region" description="Helical" evidence="5">
    <location>
        <begin position="64"/>
        <end position="83"/>
    </location>
</feature>
<accession>A0A381PLD3</accession>
<name>A0A381PLD3_9ZZZZ</name>
<reference evidence="6" key="1">
    <citation type="submission" date="2018-05" db="EMBL/GenBank/DDBJ databases">
        <authorList>
            <person name="Lanie J.A."/>
            <person name="Ng W.-L."/>
            <person name="Kazmierczak K.M."/>
            <person name="Andrzejewski T.M."/>
            <person name="Davidsen T.M."/>
            <person name="Wayne K.J."/>
            <person name="Tettelin H."/>
            <person name="Glass J.I."/>
            <person name="Rusch D."/>
            <person name="Podicherti R."/>
            <person name="Tsui H.-C.T."/>
            <person name="Winkler M.E."/>
        </authorList>
    </citation>
    <scope>NUCLEOTIDE SEQUENCE</scope>
</reference>
<keyword evidence="4 5" id="KW-0472">Membrane</keyword>
<keyword evidence="3 5" id="KW-1133">Transmembrane helix</keyword>
<feature type="transmembrane region" description="Helical" evidence="5">
    <location>
        <begin position="226"/>
        <end position="246"/>
    </location>
</feature>
<dbReference type="Pfam" id="PF02535">
    <property type="entry name" value="Zip"/>
    <property type="match status" value="1"/>
</dbReference>
<dbReference type="GO" id="GO:0016020">
    <property type="term" value="C:membrane"/>
    <property type="evidence" value="ECO:0007669"/>
    <property type="project" value="UniProtKB-SubCell"/>
</dbReference>
<dbReference type="PANTHER" id="PTHR16950:SF17">
    <property type="entry name" value="ZRT (ZRT), IRT- (IRT-) LIKE PROTEIN TRANSPORTER"/>
    <property type="match status" value="1"/>
</dbReference>
<organism evidence="6">
    <name type="scientific">marine metagenome</name>
    <dbReference type="NCBI Taxonomy" id="408172"/>
    <lineage>
        <taxon>unclassified sequences</taxon>
        <taxon>metagenomes</taxon>
        <taxon>ecological metagenomes</taxon>
    </lineage>
</organism>
<dbReference type="GO" id="GO:0006882">
    <property type="term" value="P:intracellular zinc ion homeostasis"/>
    <property type="evidence" value="ECO:0007669"/>
    <property type="project" value="TreeGrafter"/>
</dbReference>
<feature type="non-terminal residue" evidence="6">
    <location>
        <position position="1"/>
    </location>
</feature>
<gene>
    <name evidence="6" type="ORF">METZ01_LOCUS20699</name>
</gene>
<dbReference type="InterPro" id="IPR003689">
    <property type="entry name" value="ZIP"/>
</dbReference>
<feature type="transmembrane region" description="Helical" evidence="5">
    <location>
        <begin position="193"/>
        <end position="214"/>
    </location>
</feature>
<feature type="transmembrane region" description="Helical" evidence="5">
    <location>
        <begin position="166"/>
        <end position="187"/>
    </location>
</feature>
<sequence>VQILSIVIGLSLVGSLGGLLVGSALFLLPTSARTKLIPWLLSYAVGTLLGVALLAFVPESLENLSSMHAGGALLAGILTLFVIEKLVLWRHCHTEACDVHDSSATLILIGGGLHLFTDGAIICAATLVSVPLGISTAVAVAAHQIPQEIGDIAILLNAGYSRSRAFLLNALSSLSAVGGALVVYVLAGTVPDALLYILPIAAGSFLYVAMADLIPDLHRGEANVGALRQIVMISAGVWTTFIFLTVK</sequence>
<dbReference type="AlphaFoldDB" id="A0A381PLD3"/>
<evidence type="ECO:0000256" key="2">
    <source>
        <dbReference type="ARBA" id="ARBA00022692"/>
    </source>
</evidence>
<dbReference type="PANTHER" id="PTHR16950">
    <property type="entry name" value="ZINC TRANSPORTER SLC39A7 HISTIDINE-RICH MEMBRANE PROTEIN KE4"/>
    <property type="match status" value="1"/>
</dbReference>
<evidence type="ECO:0000256" key="5">
    <source>
        <dbReference type="SAM" id="Phobius"/>
    </source>
</evidence>
<dbReference type="GO" id="GO:0005385">
    <property type="term" value="F:zinc ion transmembrane transporter activity"/>
    <property type="evidence" value="ECO:0007669"/>
    <property type="project" value="TreeGrafter"/>
</dbReference>
<comment type="subcellular location">
    <subcellularLocation>
        <location evidence="1">Membrane</location>
        <topology evidence="1">Multi-pass membrane protein</topology>
    </subcellularLocation>
</comment>
<dbReference type="EMBL" id="UINC01001023">
    <property type="protein sequence ID" value="SUZ67845.1"/>
    <property type="molecule type" value="Genomic_DNA"/>
</dbReference>